<feature type="region of interest" description="Disordered" evidence="7">
    <location>
        <begin position="121"/>
        <end position="192"/>
    </location>
</feature>
<feature type="compositionally biased region" description="Low complexity" evidence="7">
    <location>
        <begin position="1"/>
        <end position="11"/>
    </location>
</feature>
<evidence type="ECO:0000256" key="6">
    <source>
        <dbReference type="ARBA" id="ARBA00023242"/>
    </source>
</evidence>
<dbReference type="InterPro" id="IPR050815">
    <property type="entry name" value="TF_fung"/>
</dbReference>
<evidence type="ECO:0000256" key="3">
    <source>
        <dbReference type="ARBA" id="ARBA00023015"/>
    </source>
</evidence>
<feature type="compositionally biased region" description="Polar residues" evidence="7">
    <location>
        <begin position="666"/>
        <end position="677"/>
    </location>
</feature>
<protein>
    <recommendedName>
        <fullName evidence="8">Zn(2)-C6 fungal-type domain-containing protein</fullName>
    </recommendedName>
</protein>
<feature type="region of interest" description="Disordered" evidence="7">
    <location>
        <begin position="1"/>
        <end position="23"/>
    </location>
</feature>
<dbReference type="AlphaFoldDB" id="A0A0D2FXU3"/>
<keyword evidence="2" id="KW-0479">Metal-binding</keyword>
<comment type="subcellular location">
    <subcellularLocation>
        <location evidence="1">Nucleus</location>
    </subcellularLocation>
</comment>
<feature type="compositionally biased region" description="Basic and acidic residues" evidence="7">
    <location>
        <begin position="140"/>
        <end position="159"/>
    </location>
</feature>
<sequence>MSTAARATSSTSPPPPPGPRRACEECNRKKARCDRRRPVCGPCSRTGSSCHFPLHRKKPAPRKPQVAQPHHQLRDHLSKLARALEAITRNSDDNESEIRTQAASRSLIQDSLNSILAELESPEARNSDNTALAADPNDPIGHESGDQHLDGREDSEHGGQDANLPDTMDRSSRITPPAEPQAPSPIVDGDPEIPSSLARELVDLFFDKIQPWLPLLHKPRFLARFQDKLRGHGNLPGGLDRDEELTLYGMFALSARFSNHPTFAGIPPLERGDRFAQLAAHAYGKSRLSPNPPFVHLQGCILLAFYFYTSGPSQQGWILIGVCVRLAYILGLSEIDDDESGPSQPTDAVEKEELRRAWWLVWELDTFASIMFRKPFAIDRKRIAVKLPISDEAWFSEVDVESAEIIATSRHTWRSLQAKANQDARAWFLLASHYMSSIYDGLQREELTLEDKLMLENEVACFKMALPPALRLDTEPMDFSDSTFARCNWVIAMHIMLMMSSFMISGVTVTCANGNSPANGGHGSTLPLRQRAVTLSRILNQWDAKYIPLAQPFLSCMIVAQYAVNNEVLRAHPLVASSHELSRLVLVQFAEKWRVARVAQGLLDVLQGDTFLNEDEKKLARGFAPFSRTSPAHVGEVPPDVPAQERNVFSAVEGTRFTRTPGPSLRYQQPQHVSQGSERLPQHEPVSEQVDIADHQGGPLPEFPWYPPIPPNVYGGVTDTGSGYLDFFGGYQATDFMQSVSH</sequence>
<keyword evidence="3" id="KW-0805">Transcription regulation</keyword>
<feature type="domain" description="Zn(2)-C6 fungal-type" evidence="8">
    <location>
        <begin position="22"/>
        <end position="52"/>
    </location>
</feature>
<dbReference type="GO" id="GO:0000981">
    <property type="term" value="F:DNA-binding transcription factor activity, RNA polymerase II-specific"/>
    <property type="evidence" value="ECO:0007669"/>
    <property type="project" value="InterPro"/>
</dbReference>
<name>A0A0D2FXU3_9EURO</name>
<dbReference type="Pfam" id="PF00172">
    <property type="entry name" value="Zn_clus"/>
    <property type="match status" value="1"/>
</dbReference>
<keyword evidence="4" id="KW-0238">DNA-binding</keyword>
<evidence type="ECO:0000256" key="2">
    <source>
        <dbReference type="ARBA" id="ARBA00022723"/>
    </source>
</evidence>
<evidence type="ECO:0000256" key="7">
    <source>
        <dbReference type="SAM" id="MobiDB-lite"/>
    </source>
</evidence>
<keyword evidence="6" id="KW-0539">Nucleus</keyword>
<evidence type="ECO:0000256" key="1">
    <source>
        <dbReference type="ARBA" id="ARBA00004123"/>
    </source>
</evidence>
<dbReference type="Pfam" id="PF04082">
    <property type="entry name" value="Fungal_trans"/>
    <property type="match status" value="1"/>
</dbReference>
<dbReference type="GO" id="GO:0008270">
    <property type="term" value="F:zinc ion binding"/>
    <property type="evidence" value="ECO:0007669"/>
    <property type="project" value="InterPro"/>
</dbReference>
<reference evidence="9 10" key="1">
    <citation type="submission" date="2015-01" db="EMBL/GenBank/DDBJ databases">
        <title>The Genome Sequence of Capronia semiimmersa CBS27337.</title>
        <authorList>
            <consortium name="The Broad Institute Genomics Platform"/>
            <person name="Cuomo C."/>
            <person name="de Hoog S."/>
            <person name="Gorbushina A."/>
            <person name="Stielow B."/>
            <person name="Teixiera M."/>
            <person name="Abouelleil A."/>
            <person name="Chapman S.B."/>
            <person name="Priest M."/>
            <person name="Young S.K."/>
            <person name="Wortman J."/>
            <person name="Nusbaum C."/>
            <person name="Birren B."/>
        </authorList>
    </citation>
    <scope>NUCLEOTIDE SEQUENCE [LARGE SCALE GENOMIC DNA]</scope>
    <source>
        <strain evidence="9 10">CBS 27337</strain>
    </source>
</reference>
<evidence type="ECO:0000256" key="5">
    <source>
        <dbReference type="ARBA" id="ARBA00023163"/>
    </source>
</evidence>
<dbReference type="PROSITE" id="PS50048">
    <property type="entry name" value="ZN2_CY6_FUNGAL_2"/>
    <property type="match status" value="1"/>
</dbReference>
<dbReference type="CDD" id="cd00067">
    <property type="entry name" value="GAL4"/>
    <property type="match status" value="1"/>
</dbReference>
<dbReference type="InterPro" id="IPR007219">
    <property type="entry name" value="XnlR_reg_dom"/>
</dbReference>
<dbReference type="STRING" id="5601.A0A0D2FXU3"/>
<dbReference type="HOGENOM" id="CLU_011017_2_0_1"/>
<feature type="region of interest" description="Disordered" evidence="7">
    <location>
        <begin position="36"/>
        <end position="73"/>
    </location>
</feature>
<dbReference type="SMART" id="SM00906">
    <property type="entry name" value="Fungal_trans"/>
    <property type="match status" value="1"/>
</dbReference>
<accession>A0A0D2FXU3</accession>
<evidence type="ECO:0000259" key="8">
    <source>
        <dbReference type="PROSITE" id="PS50048"/>
    </source>
</evidence>
<gene>
    <name evidence="9" type="ORF">PV04_03463</name>
</gene>
<dbReference type="Gene3D" id="4.10.240.10">
    <property type="entry name" value="Zn(2)-C6 fungal-type DNA-binding domain"/>
    <property type="match status" value="1"/>
</dbReference>
<dbReference type="Proteomes" id="UP000054266">
    <property type="component" value="Unassembled WGS sequence"/>
</dbReference>
<dbReference type="EMBL" id="KN846957">
    <property type="protein sequence ID" value="KIW71280.1"/>
    <property type="molecule type" value="Genomic_DNA"/>
</dbReference>
<dbReference type="InterPro" id="IPR001138">
    <property type="entry name" value="Zn2Cys6_DnaBD"/>
</dbReference>
<keyword evidence="5" id="KW-0804">Transcription</keyword>
<dbReference type="SMART" id="SM00066">
    <property type="entry name" value="GAL4"/>
    <property type="match status" value="1"/>
</dbReference>
<evidence type="ECO:0000313" key="10">
    <source>
        <dbReference type="Proteomes" id="UP000054266"/>
    </source>
</evidence>
<dbReference type="CDD" id="cd12148">
    <property type="entry name" value="fungal_TF_MHR"/>
    <property type="match status" value="1"/>
</dbReference>
<organism evidence="9 10">
    <name type="scientific">Phialophora macrospora</name>
    <dbReference type="NCBI Taxonomy" id="1851006"/>
    <lineage>
        <taxon>Eukaryota</taxon>
        <taxon>Fungi</taxon>
        <taxon>Dikarya</taxon>
        <taxon>Ascomycota</taxon>
        <taxon>Pezizomycotina</taxon>
        <taxon>Eurotiomycetes</taxon>
        <taxon>Chaetothyriomycetidae</taxon>
        <taxon>Chaetothyriales</taxon>
        <taxon>Herpotrichiellaceae</taxon>
        <taxon>Phialophora</taxon>
    </lineage>
</organism>
<evidence type="ECO:0000256" key="4">
    <source>
        <dbReference type="ARBA" id="ARBA00023125"/>
    </source>
</evidence>
<dbReference type="GO" id="GO:0006351">
    <property type="term" value="P:DNA-templated transcription"/>
    <property type="evidence" value="ECO:0007669"/>
    <property type="project" value="InterPro"/>
</dbReference>
<dbReference type="PANTHER" id="PTHR47338">
    <property type="entry name" value="ZN(II)2CYS6 TRANSCRIPTION FACTOR (EUROFUNG)-RELATED"/>
    <property type="match status" value="1"/>
</dbReference>
<evidence type="ECO:0000313" key="9">
    <source>
        <dbReference type="EMBL" id="KIW71280.1"/>
    </source>
</evidence>
<keyword evidence="10" id="KW-1185">Reference proteome</keyword>
<dbReference type="GO" id="GO:0005634">
    <property type="term" value="C:nucleus"/>
    <property type="evidence" value="ECO:0007669"/>
    <property type="project" value="UniProtKB-SubCell"/>
</dbReference>
<feature type="region of interest" description="Disordered" evidence="7">
    <location>
        <begin position="659"/>
        <end position="682"/>
    </location>
</feature>
<dbReference type="InterPro" id="IPR036864">
    <property type="entry name" value="Zn2-C6_fun-type_DNA-bd_sf"/>
</dbReference>
<dbReference type="SUPFAM" id="SSF57701">
    <property type="entry name" value="Zn2/Cys6 DNA-binding domain"/>
    <property type="match status" value="1"/>
</dbReference>
<dbReference type="PANTHER" id="PTHR47338:SF10">
    <property type="entry name" value="TRANSCRIPTION FACTOR DOMAIN-CONTAINING PROTEIN-RELATED"/>
    <property type="match status" value="1"/>
</dbReference>
<dbReference type="GO" id="GO:0003677">
    <property type="term" value="F:DNA binding"/>
    <property type="evidence" value="ECO:0007669"/>
    <property type="project" value="UniProtKB-KW"/>
</dbReference>
<proteinExistence type="predicted"/>